<reference evidence="2" key="1">
    <citation type="submission" date="2021-02" db="EMBL/GenBank/DDBJ databases">
        <authorList>
            <person name="Dougan E. K."/>
            <person name="Rhodes N."/>
            <person name="Thang M."/>
            <person name="Chan C."/>
        </authorList>
    </citation>
    <scope>NUCLEOTIDE SEQUENCE</scope>
</reference>
<comment type="caution">
    <text evidence="2">The sequence shown here is derived from an EMBL/GenBank/DDBJ whole genome shotgun (WGS) entry which is preliminary data.</text>
</comment>
<keyword evidence="4" id="KW-1185">Reference proteome</keyword>
<dbReference type="Proteomes" id="UP000626109">
    <property type="component" value="Unassembled WGS sequence"/>
</dbReference>
<dbReference type="AlphaFoldDB" id="A0A813D6F0"/>
<evidence type="ECO:0000313" key="4">
    <source>
        <dbReference type="Proteomes" id="UP000654075"/>
    </source>
</evidence>
<evidence type="ECO:0000256" key="1">
    <source>
        <dbReference type="SAM" id="MobiDB-lite"/>
    </source>
</evidence>
<dbReference type="Proteomes" id="UP000654075">
    <property type="component" value="Unassembled WGS sequence"/>
</dbReference>
<evidence type="ECO:0000313" key="3">
    <source>
        <dbReference type="EMBL" id="CAE8623035.1"/>
    </source>
</evidence>
<accession>A0A813D6F0</accession>
<feature type="compositionally biased region" description="Basic and acidic residues" evidence="1">
    <location>
        <begin position="23"/>
        <end position="67"/>
    </location>
</feature>
<dbReference type="EMBL" id="CAJNNV010000344">
    <property type="protein sequence ID" value="CAE8582284.1"/>
    <property type="molecule type" value="Genomic_DNA"/>
</dbReference>
<gene>
    <name evidence="2" type="ORF">PGLA1383_LOCUS1284</name>
    <name evidence="3" type="ORF">PGLA2088_LOCUS165</name>
</gene>
<dbReference type="EMBL" id="CAJNNW010000084">
    <property type="protein sequence ID" value="CAE8623035.1"/>
    <property type="molecule type" value="Genomic_DNA"/>
</dbReference>
<sequence>MVKHSSKKSSFVLPRRTVQRPPRPGEQEAAKKRKAEAIEKEKATKEATEKRLQEEAARGPSKKELKREVRRKRLVEEGKIEQSDQEVKQLLKVKLPVVVAFEDCQDEAELRNRFHGQGTAGWGAKFFSASKFKFKYLLAKDGTPVAQVVKAYTVYGGGSSSGQRGVSIT</sequence>
<feature type="region of interest" description="Disordered" evidence="1">
    <location>
        <begin position="1"/>
        <end position="73"/>
    </location>
</feature>
<name>A0A813D6F0_POLGL</name>
<organism evidence="2 4">
    <name type="scientific">Polarella glacialis</name>
    <name type="common">Dinoflagellate</name>
    <dbReference type="NCBI Taxonomy" id="89957"/>
    <lineage>
        <taxon>Eukaryota</taxon>
        <taxon>Sar</taxon>
        <taxon>Alveolata</taxon>
        <taxon>Dinophyceae</taxon>
        <taxon>Suessiales</taxon>
        <taxon>Suessiaceae</taxon>
        <taxon>Polarella</taxon>
    </lineage>
</organism>
<evidence type="ECO:0000313" key="2">
    <source>
        <dbReference type="EMBL" id="CAE8582284.1"/>
    </source>
</evidence>
<protein>
    <submittedName>
        <fullName evidence="2">Uncharacterized protein</fullName>
    </submittedName>
</protein>
<proteinExistence type="predicted"/>